<reference evidence="2 3" key="1">
    <citation type="submission" date="2018-09" db="EMBL/GenBank/DDBJ databases">
        <title>YIM PH21274 draft genome.</title>
        <authorList>
            <person name="Miao C."/>
        </authorList>
    </citation>
    <scope>NUCLEOTIDE SEQUENCE [LARGE SCALE GENOMIC DNA]</scope>
    <source>
        <strain evidence="2 3">YIM PH 21724</strain>
    </source>
</reference>
<keyword evidence="3" id="KW-1185">Reference proteome</keyword>
<comment type="caution">
    <text evidence="2">The sequence shown here is derived from an EMBL/GenBank/DDBJ whole genome shotgun (WGS) entry which is preliminary data.</text>
</comment>
<protein>
    <submittedName>
        <fullName evidence="2">Uncharacterized protein</fullName>
    </submittedName>
</protein>
<sequence length="156" mass="16674">MTIANTPTLPRHTPGTTPVPAALRPIAPAGDLDLIGRVLIGLMATPTDPPHAENHWPDNQSEEEERFVHDAASLGEEVMRLLAPAEPGNAEADAWNVVTLTRPRGSTVPVWKPFAAYGPMPLEKAHEFLAALGDPIGVAGRADFPILDRLPRAAMS</sequence>
<accession>A0A3A4KJL4</accession>
<proteinExistence type="predicted"/>
<dbReference type="AlphaFoldDB" id="A0A3A4KJL4"/>
<dbReference type="Proteomes" id="UP000266677">
    <property type="component" value="Unassembled WGS sequence"/>
</dbReference>
<evidence type="ECO:0000313" key="2">
    <source>
        <dbReference type="EMBL" id="RJO75092.1"/>
    </source>
</evidence>
<name>A0A3A4KJL4_9NOCA</name>
<evidence type="ECO:0000313" key="3">
    <source>
        <dbReference type="Proteomes" id="UP000266677"/>
    </source>
</evidence>
<dbReference type="OrthoDB" id="9859917at2"/>
<feature type="region of interest" description="Disordered" evidence="1">
    <location>
        <begin position="1"/>
        <end position="20"/>
    </location>
</feature>
<evidence type="ECO:0000256" key="1">
    <source>
        <dbReference type="SAM" id="MobiDB-lite"/>
    </source>
</evidence>
<dbReference type="RefSeq" id="WP_120041966.1">
    <property type="nucleotide sequence ID" value="NZ_QZFU01000019.1"/>
</dbReference>
<organism evidence="2 3">
    <name type="scientific">Nocardia panacis</name>
    <dbReference type="NCBI Taxonomy" id="2340916"/>
    <lineage>
        <taxon>Bacteria</taxon>
        <taxon>Bacillati</taxon>
        <taxon>Actinomycetota</taxon>
        <taxon>Actinomycetes</taxon>
        <taxon>Mycobacteriales</taxon>
        <taxon>Nocardiaceae</taxon>
        <taxon>Nocardia</taxon>
    </lineage>
</organism>
<dbReference type="EMBL" id="QZFU01000019">
    <property type="protein sequence ID" value="RJO75092.1"/>
    <property type="molecule type" value="Genomic_DNA"/>
</dbReference>
<gene>
    <name evidence="2" type="ORF">D5S18_17085</name>
</gene>